<feature type="compositionally biased region" description="Basic and acidic residues" evidence="2">
    <location>
        <begin position="226"/>
        <end position="235"/>
    </location>
</feature>
<dbReference type="SUPFAM" id="SSF54928">
    <property type="entry name" value="RNA-binding domain, RBD"/>
    <property type="match status" value="2"/>
</dbReference>
<gene>
    <name evidence="4" type="ORF">AB1Y20_004544</name>
</gene>
<dbReference type="Pfam" id="PF00076">
    <property type="entry name" value="RRM_1"/>
    <property type="match status" value="2"/>
</dbReference>
<feature type="compositionally biased region" description="Basic and acidic residues" evidence="2">
    <location>
        <begin position="317"/>
        <end position="383"/>
    </location>
</feature>
<organism evidence="4 5">
    <name type="scientific">Prymnesium parvum</name>
    <name type="common">Toxic golden alga</name>
    <dbReference type="NCBI Taxonomy" id="97485"/>
    <lineage>
        <taxon>Eukaryota</taxon>
        <taxon>Haptista</taxon>
        <taxon>Haptophyta</taxon>
        <taxon>Prymnesiophyceae</taxon>
        <taxon>Prymnesiales</taxon>
        <taxon>Prymnesiaceae</taxon>
        <taxon>Prymnesium</taxon>
    </lineage>
</organism>
<feature type="compositionally biased region" description="Basic and acidic residues" evidence="2">
    <location>
        <begin position="79"/>
        <end position="117"/>
    </location>
</feature>
<dbReference type="Gene3D" id="3.30.70.330">
    <property type="match status" value="2"/>
</dbReference>
<dbReference type="AlphaFoldDB" id="A0AB34IWR7"/>
<comment type="caution">
    <text evidence="4">The sequence shown here is derived from an EMBL/GenBank/DDBJ whole genome shotgun (WGS) entry which is preliminary data.</text>
</comment>
<dbReference type="SMART" id="SM00360">
    <property type="entry name" value="RRM"/>
    <property type="match status" value="2"/>
</dbReference>
<protein>
    <recommendedName>
        <fullName evidence="3">RRM domain-containing protein</fullName>
    </recommendedName>
</protein>
<name>A0AB34IWR7_PRYPA</name>
<feature type="region of interest" description="Disordered" evidence="2">
    <location>
        <begin position="75"/>
        <end position="132"/>
    </location>
</feature>
<keyword evidence="5" id="KW-1185">Reference proteome</keyword>
<evidence type="ECO:0000259" key="3">
    <source>
        <dbReference type="PROSITE" id="PS50102"/>
    </source>
</evidence>
<reference evidence="4 5" key="1">
    <citation type="journal article" date="2024" name="Science">
        <title>Giant polyketide synthase enzymes in the biosynthesis of giant marine polyether toxins.</title>
        <authorList>
            <person name="Fallon T.R."/>
            <person name="Shende V.V."/>
            <person name="Wierzbicki I.H."/>
            <person name="Pendleton A.L."/>
            <person name="Watervoot N.F."/>
            <person name="Auber R.P."/>
            <person name="Gonzalez D.J."/>
            <person name="Wisecaver J.H."/>
            <person name="Moore B.S."/>
        </authorList>
    </citation>
    <scope>NUCLEOTIDE SEQUENCE [LARGE SCALE GENOMIC DNA]</scope>
    <source>
        <strain evidence="4 5">12B1</strain>
    </source>
</reference>
<feature type="compositionally biased region" description="Basic and acidic residues" evidence="2">
    <location>
        <begin position="298"/>
        <end position="310"/>
    </location>
</feature>
<dbReference type="InterPro" id="IPR000504">
    <property type="entry name" value="RRM_dom"/>
</dbReference>
<evidence type="ECO:0000313" key="5">
    <source>
        <dbReference type="Proteomes" id="UP001515480"/>
    </source>
</evidence>
<dbReference type="InterPro" id="IPR012677">
    <property type="entry name" value="Nucleotide-bd_a/b_plait_sf"/>
</dbReference>
<sequence>MVYEGGNDSDGKRCYVGNIGYDVKEDEIRSAFSEFGTIVNISYKQGFAFIDFQDKIGAEDAIDGMNGKKFFGRSLTVEKSGKAPRGDRQDPSDARRHSPAPRSEHNSDDYRPSRQPDSRGNLRNPNSSEDATRNLFVANIPEEMNEQDVTDHFSQYGRVAMVKFLPQKSETRAAFVDFEEIADAREAHNADNTLKGMRLRTDYNRRGQGGGGRRDDRGPPPRRPSPRYDDRRYSDRGPPPPRYDDRYDDRPSYRNTNRDFYDRGPPPPRYDDRRYDGRDDRYRERDHYYDRPPPMRGGYDDRRPYHDAGPPRRSRSPLRDDRRYDGPPPRRYDDAPPPRRYDDAPPPRRYDAPPARRYDHDAPPPRRHDDAPPRREVDDDRKG</sequence>
<proteinExistence type="predicted"/>
<feature type="region of interest" description="Disordered" evidence="2">
    <location>
        <begin position="192"/>
        <end position="383"/>
    </location>
</feature>
<feature type="compositionally biased region" description="Basic and acidic residues" evidence="2">
    <location>
        <begin position="242"/>
        <end position="262"/>
    </location>
</feature>
<evidence type="ECO:0000256" key="1">
    <source>
        <dbReference type="PROSITE-ProRule" id="PRU00176"/>
    </source>
</evidence>
<dbReference type="Proteomes" id="UP001515480">
    <property type="component" value="Unassembled WGS sequence"/>
</dbReference>
<keyword evidence="1" id="KW-0694">RNA-binding</keyword>
<dbReference type="CDD" id="cd00590">
    <property type="entry name" value="RRM_SF"/>
    <property type="match status" value="1"/>
</dbReference>
<dbReference type="PROSITE" id="PS50102">
    <property type="entry name" value="RRM"/>
    <property type="match status" value="2"/>
</dbReference>
<accession>A0AB34IWR7</accession>
<evidence type="ECO:0000256" key="2">
    <source>
        <dbReference type="SAM" id="MobiDB-lite"/>
    </source>
</evidence>
<feature type="domain" description="RRM" evidence="3">
    <location>
        <begin position="12"/>
        <end position="82"/>
    </location>
</feature>
<dbReference type="GO" id="GO:0003723">
    <property type="term" value="F:RNA binding"/>
    <property type="evidence" value="ECO:0007669"/>
    <property type="project" value="UniProtKB-UniRule"/>
</dbReference>
<evidence type="ECO:0000313" key="4">
    <source>
        <dbReference type="EMBL" id="KAL1508441.1"/>
    </source>
</evidence>
<dbReference type="EMBL" id="JBGBPQ010000016">
    <property type="protein sequence ID" value="KAL1508441.1"/>
    <property type="molecule type" value="Genomic_DNA"/>
</dbReference>
<feature type="domain" description="RRM" evidence="3">
    <location>
        <begin position="133"/>
        <end position="206"/>
    </location>
</feature>
<dbReference type="InterPro" id="IPR035979">
    <property type="entry name" value="RBD_domain_sf"/>
</dbReference>
<dbReference type="InterPro" id="IPR050441">
    <property type="entry name" value="RBM"/>
</dbReference>
<feature type="compositionally biased region" description="Basic and acidic residues" evidence="2">
    <location>
        <begin position="269"/>
        <end position="290"/>
    </location>
</feature>
<dbReference type="PANTHER" id="PTHR48034">
    <property type="entry name" value="TRANSFORMER-2 SEX-DETERMINING PROTEIN-RELATED"/>
    <property type="match status" value="1"/>
</dbReference>